<keyword evidence="7 8" id="KW-0472">Membrane</keyword>
<dbReference type="Pfam" id="PF01925">
    <property type="entry name" value="TauE"/>
    <property type="match status" value="1"/>
</dbReference>
<accession>A0A4Q9KD56</accession>
<evidence type="ECO:0000256" key="7">
    <source>
        <dbReference type="ARBA" id="ARBA00023136"/>
    </source>
</evidence>
<gene>
    <name evidence="9" type="ORF">ET989_09400</name>
</gene>
<name>A0A4Q9KD56_9ACTN</name>
<feature type="transmembrane region" description="Helical" evidence="8">
    <location>
        <begin position="128"/>
        <end position="153"/>
    </location>
</feature>
<dbReference type="PANTHER" id="PTHR30269">
    <property type="entry name" value="TRANSMEMBRANE PROTEIN YFCA"/>
    <property type="match status" value="1"/>
</dbReference>
<keyword evidence="3" id="KW-0813">Transport</keyword>
<evidence type="ECO:0000256" key="3">
    <source>
        <dbReference type="ARBA" id="ARBA00022448"/>
    </source>
</evidence>
<dbReference type="GO" id="GO:0005886">
    <property type="term" value="C:plasma membrane"/>
    <property type="evidence" value="ECO:0007669"/>
    <property type="project" value="UniProtKB-SubCell"/>
</dbReference>
<feature type="transmembrane region" description="Helical" evidence="8">
    <location>
        <begin position="36"/>
        <end position="55"/>
    </location>
</feature>
<evidence type="ECO:0000256" key="1">
    <source>
        <dbReference type="ARBA" id="ARBA00004651"/>
    </source>
</evidence>
<organism evidence="9 10">
    <name type="scientific">Propioniciclava sinopodophylli</name>
    <dbReference type="NCBI Taxonomy" id="1837344"/>
    <lineage>
        <taxon>Bacteria</taxon>
        <taxon>Bacillati</taxon>
        <taxon>Actinomycetota</taxon>
        <taxon>Actinomycetes</taxon>
        <taxon>Propionibacteriales</taxon>
        <taxon>Propionibacteriaceae</taxon>
        <taxon>Propioniciclava</taxon>
    </lineage>
</organism>
<evidence type="ECO:0000313" key="9">
    <source>
        <dbReference type="EMBL" id="TBT84391.1"/>
    </source>
</evidence>
<comment type="similarity">
    <text evidence="2 8">Belongs to the 4-toluene sulfonate uptake permease (TSUP) (TC 2.A.102) family.</text>
</comment>
<protein>
    <recommendedName>
        <fullName evidence="8">Probable membrane transporter protein</fullName>
    </recommendedName>
</protein>
<feature type="transmembrane region" description="Helical" evidence="8">
    <location>
        <begin position="6"/>
        <end position="29"/>
    </location>
</feature>
<dbReference type="Proteomes" id="UP000292373">
    <property type="component" value="Unassembled WGS sequence"/>
</dbReference>
<dbReference type="OrthoDB" id="9801058at2"/>
<evidence type="ECO:0000256" key="2">
    <source>
        <dbReference type="ARBA" id="ARBA00009142"/>
    </source>
</evidence>
<evidence type="ECO:0000313" key="10">
    <source>
        <dbReference type="Proteomes" id="UP000292373"/>
    </source>
</evidence>
<feature type="transmembrane region" description="Helical" evidence="8">
    <location>
        <begin position="165"/>
        <end position="186"/>
    </location>
</feature>
<evidence type="ECO:0000256" key="4">
    <source>
        <dbReference type="ARBA" id="ARBA00022475"/>
    </source>
</evidence>
<keyword evidence="10" id="KW-1185">Reference proteome</keyword>
<keyword evidence="4 8" id="KW-1003">Cell membrane</keyword>
<dbReference type="InterPro" id="IPR052017">
    <property type="entry name" value="TSUP"/>
</dbReference>
<dbReference type="AlphaFoldDB" id="A0A4Q9KD56"/>
<keyword evidence="5 8" id="KW-0812">Transmembrane</keyword>
<keyword evidence="6 8" id="KW-1133">Transmembrane helix</keyword>
<sequence length="238" mass="25155">MAAASVVIGFSKTSFGGIAAISVAVFALAMPAKESTATVLLLLIVGDLIAIARYRTVSWRLLWKLVPSVIPGLLLGALFMNFVDDLTMRRTIGALLLVMVTIQVWQRFARPSVDVSPNTDPHWVRASLTGTAAGFTTMTANAAGPVMALYFLAARIDKARFIGTNATFFALINLSKVPLAASLGLFTVEGLALDLVMIPAVLLGAALGALVIKHVTQRQFEVVTMVASAVSAASLLLR</sequence>
<dbReference type="InterPro" id="IPR002781">
    <property type="entry name" value="TM_pro_TauE-like"/>
</dbReference>
<feature type="transmembrane region" description="Helical" evidence="8">
    <location>
        <begin position="192"/>
        <end position="212"/>
    </location>
</feature>
<reference evidence="9 10" key="1">
    <citation type="submission" date="2019-01" db="EMBL/GenBank/DDBJ databases">
        <title>Lactibacter flavus gen. nov., sp. nov., a novel bacterium of the family Propionibacteriaceae isolated from raw milk and dairy products.</title>
        <authorList>
            <person name="Huptas C."/>
            <person name="Wenning M."/>
            <person name="Breitenwieser F."/>
            <person name="Doll E."/>
            <person name="Von Neubeck M."/>
            <person name="Busse H.-J."/>
            <person name="Scherer S."/>
        </authorList>
    </citation>
    <scope>NUCLEOTIDE SEQUENCE [LARGE SCALE GENOMIC DNA]</scope>
    <source>
        <strain evidence="9 10">KCTC 33808</strain>
    </source>
</reference>
<proteinExistence type="inferred from homology"/>
<dbReference type="PANTHER" id="PTHR30269:SF23">
    <property type="entry name" value="MEMBRANE TRANSPORTER PROTEIN YDHB-RELATED"/>
    <property type="match status" value="1"/>
</dbReference>
<evidence type="ECO:0000256" key="5">
    <source>
        <dbReference type="ARBA" id="ARBA00022692"/>
    </source>
</evidence>
<comment type="subcellular location">
    <subcellularLocation>
        <location evidence="1 8">Cell membrane</location>
        <topology evidence="1 8">Multi-pass membrane protein</topology>
    </subcellularLocation>
</comment>
<evidence type="ECO:0000256" key="6">
    <source>
        <dbReference type="ARBA" id="ARBA00022989"/>
    </source>
</evidence>
<comment type="caution">
    <text evidence="9">The sequence shown here is derived from an EMBL/GenBank/DDBJ whole genome shotgun (WGS) entry which is preliminary data.</text>
</comment>
<feature type="transmembrane region" description="Helical" evidence="8">
    <location>
        <begin position="61"/>
        <end position="80"/>
    </location>
</feature>
<dbReference type="EMBL" id="SDMQ01000008">
    <property type="protein sequence ID" value="TBT84391.1"/>
    <property type="molecule type" value="Genomic_DNA"/>
</dbReference>
<evidence type="ECO:0000256" key="8">
    <source>
        <dbReference type="RuleBase" id="RU363041"/>
    </source>
</evidence>